<feature type="transmembrane region" description="Helical" evidence="1">
    <location>
        <begin position="179"/>
        <end position="199"/>
    </location>
</feature>
<evidence type="ECO:0000313" key="3">
    <source>
        <dbReference type="EMBL" id="OXA47100.1"/>
    </source>
</evidence>
<gene>
    <name evidence="3" type="ORF">Fcan01_18129</name>
</gene>
<feature type="chain" id="PRO_5012782035" description="Secreted protein" evidence="2">
    <location>
        <begin position="21"/>
        <end position="254"/>
    </location>
</feature>
<name>A0A226DPU3_FOLCA</name>
<evidence type="ECO:0000313" key="4">
    <source>
        <dbReference type="Proteomes" id="UP000198287"/>
    </source>
</evidence>
<dbReference type="EMBL" id="LNIX01000014">
    <property type="protein sequence ID" value="OXA47100.1"/>
    <property type="molecule type" value="Genomic_DNA"/>
</dbReference>
<keyword evidence="1" id="KW-0472">Membrane</keyword>
<evidence type="ECO:0000256" key="2">
    <source>
        <dbReference type="SAM" id="SignalP"/>
    </source>
</evidence>
<keyword evidence="2" id="KW-0732">Signal</keyword>
<keyword evidence="1" id="KW-0812">Transmembrane</keyword>
<organism evidence="3 4">
    <name type="scientific">Folsomia candida</name>
    <name type="common">Springtail</name>
    <dbReference type="NCBI Taxonomy" id="158441"/>
    <lineage>
        <taxon>Eukaryota</taxon>
        <taxon>Metazoa</taxon>
        <taxon>Ecdysozoa</taxon>
        <taxon>Arthropoda</taxon>
        <taxon>Hexapoda</taxon>
        <taxon>Collembola</taxon>
        <taxon>Entomobryomorpha</taxon>
        <taxon>Isotomoidea</taxon>
        <taxon>Isotomidae</taxon>
        <taxon>Proisotominae</taxon>
        <taxon>Folsomia</taxon>
    </lineage>
</organism>
<reference evidence="3 4" key="1">
    <citation type="submission" date="2015-12" db="EMBL/GenBank/DDBJ databases">
        <title>The genome of Folsomia candida.</title>
        <authorList>
            <person name="Faddeeva A."/>
            <person name="Derks M.F."/>
            <person name="Anvar Y."/>
            <person name="Smit S."/>
            <person name="Van Straalen N."/>
            <person name="Roelofs D."/>
        </authorList>
    </citation>
    <scope>NUCLEOTIDE SEQUENCE [LARGE SCALE GENOMIC DNA]</scope>
    <source>
        <strain evidence="3 4">VU population</strain>
        <tissue evidence="3">Whole body</tissue>
    </source>
</reference>
<dbReference type="AlphaFoldDB" id="A0A226DPU3"/>
<protein>
    <recommendedName>
        <fullName evidence="5">Secreted protein</fullName>
    </recommendedName>
</protein>
<proteinExistence type="predicted"/>
<keyword evidence="1" id="KW-1133">Transmembrane helix</keyword>
<sequence>MRATTLSTIVISLLATIANCEINQPLNETGLDPSNTKYNAFNPEWPDSNNFKVAIYNYQTTYWVFHYQNGTDDYIGQRWGCNTQSLCQWYVHKDTAVLGRYRRFQNVATGYCLRVGDGTLNCANANAIPNNTPITPATCKSYAEDNCQYFSQGGHYISSNQYGHTHQEIENMFSFQVKLFFAVLVSCMVSATLISAASLSLEGEEIMTGVAQGVEVQQERCGPGIMPCIPFVNVTHCCDRCTMSVFGPICAYVG</sequence>
<accession>A0A226DPU3</accession>
<dbReference type="Proteomes" id="UP000198287">
    <property type="component" value="Unassembled WGS sequence"/>
</dbReference>
<evidence type="ECO:0000256" key="1">
    <source>
        <dbReference type="SAM" id="Phobius"/>
    </source>
</evidence>
<feature type="signal peptide" evidence="2">
    <location>
        <begin position="1"/>
        <end position="20"/>
    </location>
</feature>
<evidence type="ECO:0008006" key="5">
    <source>
        <dbReference type="Google" id="ProtNLM"/>
    </source>
</evidence>
<comment type="caution">
    <text evidence="3">The sequence shown here is derived from an EMBL/GenBank/DDBJ whole genome shotgun (WGS) entry which is preliminary data.</text>
</comment>
<keyword evidence="4" id="KW-1185">Reference proteome</keyword>